<dbReference type="Proteomes" id="UP000054324">
    <property type="component" value="Unassembled WGS sequence"/>
</dbReference>
<dbReference type="CTD" id="20318619"/>
<dbReference type="EMBL" id="KL596691">
    <property type="protein sequence ID" value="KER28831.1"/>
    <property type="molecule type" value="Genomic_DNA"/>
</dbReference>
<evidence type="ECO:0000313" key="1">
    <source>
        <dbReference type="EMBL" id="KER28831.1"/>
    </source>
</evidence>
<sequence length="210" mass="23501">MFDKQQTFLLVHIYRPNSVISAQPTKRDENKCIDFKQSGSENKDESKCIDFKQSGSKEVHSASAQSSIHLAVMVDSAFLKGCSAIKYLPSFPVITDTQFNEAKSDTEKMLELRRQPTIGFSLLGAHQLDAVSWKHHKREIQLGSGTMHAAVTHTTASVFIIFKPHNYFSLFDNELLCCKVTTCLALSSSKNVASSFRCTQRDKAIKPPVR</sequence>
<name>A0A074ZNZ2_OPIVI</name>
<proteinExistence type="predicted"/>
<dbReference type="GeneID" id="20318619"/>
<reference evidence="1 2" key="1">
    <citation type="submission" date="2013-11" db="EMBL/GenBank/DDBJ databases">
        <title>Opisthorchis viverrini - life in the bile duct.</title>
        <authorList>
            <person name="Young N.D."/>
            <person name="Nagarajan N."/>
            <person name="Lin S.J."/>
            <person name="Korhonen P.K."/>
            <person name="Jex A.R."/>
            <person name="Hall R.S."/>
            <person name="Safavi-Hemami H."/>
            <person name="Kaewkong W."/>
            <person name="Bertrand D."/>
            <person name="Gao S."/>
            <person name="Seet Q."/>
            <person name="Wongkham S."/>
            <person name="Teh B.T."/>
            <person name="Wongkham C."/>
            <person name="Intapan P.M."/>
            <person name="Maleewong W."/>
            <person name="Yang X."/>
            <person name="Hu M."/>
            <person name="Wang Z."/>
            <person name="Hofmann A."/>
            <person name="Sternberg P.W."/>
            <person name="Tan P."/>
            <person name="Wang J."/>
            <person name="Gasser R.B."/>
        </authorList>
    </citation>
    <scope>NUCLEOTIDE SEQUENCE [LARGE SCALE GENOMIC DNA]</scope>
</reference>
<accession>A0A074ZNZ2</accession>
<gene>
    <name evidence="1" type="ORF">T265_04437</name>
</gene>
<dbReference type="AlphaFoldDB" id="A0A074ZNZ2"/>
<dbReference type="RefSeq" id="XP_009167446.1">
    <property type="nucleotide sequence ID" value="XM_009169182.1"/>
</dbReference>
<evidence type="ECO:0000313" key="2">
    <source>
        <dbReference type="Proteomes" id="UP000054324"/>
    </source>
</evidence>
<keyword evidence="2" id="KW-1185">Reference proteome</keyword>
<protein>
    <submittedName>
        <fullName evidence="1">Uncharacterized protein</fullName>
    </submittedName>
</protein>
<organism evidence="1 2">
    <name type="scientific">Opisthorchis viverrini</name>
    <name type="common">Southeast Asian liver fluke</name>
    <dbReference type="NCBI Taxonomy" id="6198"/>
    <lineage>
        <taxon>Eukaryota</taxon>
        <taxon>Metazoa</taxon>
        <taxon>Spiralia</taxon>
        <taxon>Lophotrochozoa</taxon>
        <taxon>Platyhelminthes</taxon>
        <taxon>Trematoda</taxon>
        <taxon>Digenea</taxon>
        <taxon>Opisthorchiida</taxon>
        <taxon>Opisthorchiata</taxon>
        <taxon>Opisthorchiidae</taxon>
        <taxon>Opisthorchis</taxon>
    </lineage>
</organism>
<dbReference type="KEGG" id="ovi:T265_04437"/>